<reference evidence="2" key="1">
    <citation type="submission" date="2021-10" db="EMBL/GenBank/DDBJ databases">
        <title>Tropical sea cucumber genome reveals ecological adaptation and Cuvierian tubules defense mechanism.</title>
        <authorList>
            <person name="Chen T."/>
        </authorList>
    </citation>
    <scope>NUCLEOTIDE SEQUENCE</scope>
    <source>
        <strain evidence="2">Nanhai2018</strain>
        <tissue evidence="2">Muscle</tissue>
    </source>
</reference>
<evidence type="ECO:0000313" key="2">
    <source>
        <dbReference type="EMBL" id="KAJ8036035.1"/>
    </source>
</evidence>
<dbReference type="CDD" id="cd01647">
    <property type="entry name" value="RT_LTR"/>
    <property type="match status" value="1"/>
</dbReference>
<dbReference type="Gene3D" id="3.10.10.10">
    <property type="entry name" value="HIV Type 1 Reverse Transcriptase, subunit A, domain 1"/>
    <property type="match status" value="1"/>
</dbReference>
<comment type="caution">
    <text evidence="2">The sequence shown here is derived from an EMBL/GenBank/DDBJ whole genome shotgun (WGS) entry which is preliminary data.</text>
</comment>
<dbReference type="PANTHER" id="PTHR24559:SF444">
    <property type="entry name" value="REVERSE TRANSCRIPTASE DOMAIN-CONTAINING PROTEIN"/>
    <property type="match status" value="1"/>
</dbReference>
<gene>
    <name evidence="2" type="ORF">HOLleu_19893</name>
</gene>
<feature type="region of interest" description="Disordered" evidence="1">
    <location>
        <begin position="18"/>
        <end position="48"/>
    </location>
</feature>
<name>A0A9Q1C0L6_HOLLE</name>
<dbReference type="PANTHER" id="PTHR24559">
    <property type="entry name" value="TRANSPOSON TY3-I GAG-POL POLYPROTEIN"/>
    <property type="match status" value="1"/>
</dbReference>
<accession>A0A9Q1C0L6</accession>
<evidence type="ECO:0000313" key="3">
    <source>
        <dbReference type="Proteomes" id="UP001152320"/>
    </source>
</evidence>
<dbReference type="SUPFAM" id="SSF56672">
    <property type="entry name" value="DNA/RNA polymerases"/>
    <property type="match status" value="1"/>
</dbReference>
<keyword evidence="3" id="KW-1185">Reference proteome</keyword>
<dbReference type="InterPro" id="IPR053134">
    <property type="entry name" value="RNA-dir_DNA_polymerase"/>
</dbReference>
<dbReference type="AlphaFoldDB" id="A0A9Q1C0L6"/>
<evidence type="ECO:0000256" key="1">
    <source>
        <dbReference type="SAM" id="MobiDB-lite"/>
    </source>
</evidence>
<organism evidence="2 3">
    <name type="scientific">Holothuria leucospilota</name>
    <name type="common">Black long sea cucumber</name>
    <name type="synonym">Mertensiothuria leucospilota</name>
    <dbReference type="NCBI Taxonomy" id="206669"/>
    <lineage>
        <taxon>Eukaryota</taxon>
        <taxon>Metazoa</taxon>
        <taxon>Echinodermata</taxon>
        <taxon>Eleutherozoa</taxon>
        <taxon>Echinozoa</taxon>
        <taxon>Holothuroidea</taxon>
        <taxon>Aspidochirotacea</taxon>
        <taxon>Aspidochirotida</taxon>
        <taxon>Holothuriidae</taxon>
        <taxon>Holothuria</taxon>
    </lineage>
</organism>
<feature type="compositionally biased region" description="Basic and acidic residues" evidence="1">
    <location>
        <begin position="23"/>
        <end position="32"/>
    </location>
</feature>
<protein>
    <submittedName>
        <fullName evidence="2">Uncharacterized protein</fullName>
    </submittedName>
</protein>
<dbReference type="OrthoDB" id="9996999at2759"/>
<dbReference type="Proteomes" id="UP001152320">
    <property type="component" value="Chromosome 9"/>
</dbReference>
<dbReference type="InterPro" id="IPR043502">
    <property type="entry name" value="DNA/RNA_pol_sf"/>
</dbReference>
<proteinExistence type="predicted"/>
<dbReference type="FunFam" id="3.10.10.10:FF:000002">
    <property type="entry name" value="Retrovirus-related Pol polyprotein from transposon 17.6-like protein"/>
    <property type="match status" value="1"/>
</dbReference>
<sequence length="133" mass="15017">MEKYNSVFAKSPTDLGRTSVIQHEIDTGDARPIRQAPRRPPKAFEHEEEKVIQEQLDAGVIRESKSPWASPLVFVRKKDGSTRPCVDYRKLNDVTRKDAYPLPRIDDCLDGMAGAKLFSTIDLQSGYILANRS</sequence>
<dbReference type="EMBL" id="JAIZAY010000009">
    <property type="protein sequence ID" value="KAJ8036035.1"/>
    <property type="molecule type" value="Genomic_DNA"/>
</dbReference>